<gene>
    <name evidence="3" type="ORF">E0Z10_g8831</name>
</gene>
<dbReference type="AlphaFoldDB" id="A0A4Z0YQS6"/>
<proteinExistence type="inferred from homology"/>
<comment type="caution">
    <text evidence="3">The sequence shown here is derived from an EMBL/GenBank/DDBJ whole genome shotgun (WGS) entry which is preliminary data.</text>
</comment>
<dbReference type="CDD" id="cd02440">
    <property type="entry name" value="AdoMet_MTases"/>
    <property type="match status" value="1"/>
</dbReference>
<dbReference type="Gene3D" id="3.40.50.150">
    <property type="entry name" value="Vaccinia Virus protein VP39"/>
    <property type="match status" value="1"/>
</dbReference>
<dbReference type="EMBL" id="SKBN01000253">
    <property type="protein sequence ID" value="TGJ79926.1"/>
    <property type="molecule type" value="Genomic_DNA"/>
</dbReference>
<dbReference type="PANTHER" id="PTHR43591">
    <property type="entry name" value="METHYLTRANSFERASE"/>
    <property type="match status" value="1"/>
</dbReference>
<dbReference type="PANTHER" id="PTHR43591:SF24">
    <property type="entry name" value="2-METHOXY-6-POLYPRENYL-1,4-BENZOQUINOL METHYLASE, MITOCHONDRIAL"/>
    <property type="match status" value="1"/>
</dbReference>
<dbReference type="SUPFAM" id="SSF53335">
    <property type="entry name" value="S-adenosyl-L-methionine-dependent methyltransferases"/>
    <property type="match status" value="1"/>
</dbReference>
<dbReference type="Pfam" id="PF13847">
    <property type="entry name" value="Methyltransf_31"/>
    <property type="match status" value="1"/>
</dbReference>
<organism evidence="3 4">
    <name type="scientific">Xylaria hypoxylon</name>
    <dbReference type="NCBI Taxonomy" id="37992"/>
    <lineage>
        <taxon>Eukaryota</taxon>
        <taxon>Fungi</taxon>
        <taxon>Dikarya</taxon>
        <taxon>Ascomycota</taxon>
        <taxon>Pezizomycotina</taxon>
        <taxon>Sordariomycetes</taxon>
        <taxon>Xylariomycetidae</taxon>
        <taxon>Xylariales</taxon>
        <taxon>Xylariaceae</taxon>
        <taxon>Xylaria</taxon>
    </lineage>
</organism>
<comment type="similarity">
    <text evidence="1">Belongs to the methyltransferase superfamily. LaeA methyltransferase family.</text>
</comment>
<evidence type="ECO:0000259" key="2">
    <source>
        <dbReference type="Pfam" id="PF13847"/>
    </source>
</evidence>
<protein>
    <recommendedName>
        <fullName evidence="2">Methyltransferase domain-containing protein</fullName>
    </recommendedName>
</protein>
<evidence type="ECO:0000313" key="3">
    <source>
        <dbReference type="EMBL" id="TGJ79926.1"/>
    </source>
</evidence>
<dbReference type="InterPro" id="IPR029063">
    <property type="entry name" value="SAM-dependent_MTases_sf"/>
</dbReference>
<evidence type="ECO:0000313" key="4">
    <source>
        <dbReference type="Proteomes" id="UP000297716"/>
    </source>
</evidence>
<dbReference type="STRING" id="37992.A0A4Z0YQS6"/>
<feature type="domain" description="Methyltransferase" evidence="2">
    <location>
        <begin position="6"/>
        <end position="118"/>
    </location>
</feature>
<accession>A0A4Z0YQS6</accession>
<dbReference type="Proteomes" id="UP000297716">
    <property type="component" value="Unassembled WGS sequence"/>
</dbReference>
<name>A0A4Z0YQS6_9PEZI</name>
<keyword evidence="4" id="KW-1185">Reference proteome</keyword>
<sequence length="256" mass="28209">MKGSNRHLTLLDVGAGSGSMSVGFAQLIGPEGHVTAVDVNPDVIQRAKAIAEVQGVTNILFQTSDAYKLPFRGGSFDIVHCHQVLIHTENQWEILQEMLRVAKPGGVVAARESDFETQVIWPPLPGLLKYHDFSLKLVTASGGCESAGRQLLSWALRAGVTRGQITTIFSAWTYTEPEDRKVWGERPIFSICLSWIVAEYVCLCLAAGMIDMLRGSNNDAGITEADMDEMRDAWVEWVDRDNAVLAMLHGEIIIRK</sequence>
<dbReference type="InterPro" id="IPR025714">
    <property type="entry name" value="Methyltranfer_dom"/>
</dbReference>
<dbReference type="GO" id="GO:0008168">
    <property type="term" value="F:methyltransferase activity"/>
    <property type="evidence" value="ECO:0007669"/>
    <property type="project" value="TreeGrafter"/>
</dbReference>
<evidence type="ECO:0000256" key="1">
    <source>
        <dbReference type="ARBA" id="ARBA00038158"/>
    </source>
</evidence>
<dbReference type="OrthoDB" id="10017101at2759"/>
<reference evidence="3 4" key="1">
    <citation type="submission" date="2019-03" db="EMBL/GenBank/DDBJ databases">
        <title>Draft genome sequence of Xylaria hypoxylon DSM 108379, a ubiquitous saprotrophic-parasitic fungi on hardwood.</title>
        <authorList>
            <person name="Buettner E."/>
            <person name="Leonhardt S."/>
            <person name="Gebauer A.M."/>
            <person name="Liers C."/>
            <person name="Hofrichter M."/>
            <person name="Kellner H."/>
        </authorList>
    </citation>
    <scope>NUCLEOTIDE SEQUENCE [LARGE SCALE GENOMIC DNA]</scope>
    <source>
        <strain evidence="3 4">DSM 108379</strain>
    </source>
</reference>